<evidence type="ECO:0000256" key="5">
    <source>
        <dbReference type="ARBA" id="ARBA00023295"/>
    </source>
</evidence>
<dbReference type="Gene3D" id="3.30.379.10">
    <property type="entry name" value="Chitobiase/beta-hexosaminidase domain 2-like"/>
    <property type="match status" value="1"/>
</dbReference>
<organism evidence="7">
    <name type="scientific">marine sediment metagenome</name>
    <dbReference type="NCBI Taxonomy" id="412755"/>
    <lineage>
        <taxon>unclassified sequences</taxon>
        <taxon>metagenomes</taxon>
        <taxon>ecological metagenomes</taxon>
    </lineage>
</organism>
<keyword evidence="3" id="KW-0238">DNA-binding</keyword>
<dbReference type="GO" id="GO:0043565">
    <property type="term" value="F:sequence-specific DNA binding"/>
    <property type="evidence" value="ECO:0007669"/>
    <property type="project" value="InterPro"/>
</dbReference>
<name>X1R4V9_9ZZZZ</name>
<evidence type="ECO:0000259" key="6">
    <source>
        <dbReference type="PROSITE" id="PS50956"/>
    </source>
</evidence>
<dbReference type="Pfam" id="PF02838">
    <property type="entry name" value="Glyco_hydro_20b"/>
    <property type="match status" value="1"/>
</dbReference>
<keyword evidence="2" id="KW-0805">Transcription regulation</keyword>
<dbReference type="InterPro" id="IPR036390">
    <property type="entry name" value="WH_DNA-bd_sf"/>
</dbReference>
<evidence type="ECO:0000256" key="1">
    <source>
        <dbReference type="ARBA" id="ARBA00022801"/>
    </source>
</evidence>
<keyword evidence="5" id="KW-0326">Glycosidase</keyword>
<dbReference type="InterPro" id="IPR000485">
    <property type="entry name" value="AsnC-type_HTH_dom"/>
</dbReference>
<feature type="non-terminal residue" evidence="7">
    <location>
        <position position="167"/>
    </location>
</feature>
<dbReference type="AlphaFoldDB" id="X1R4V9"/>
<dbReference type="EMBL" id="BARW01013070">
    <property type="protein sequence ID" value="GAI75787.1"/>
    <property type="molecule type" value="Genomic_DNA"/>
</dbReference>
<accession>X1R4V9</accession>
<dbReference type="Gene3D" id="1.10.10.10">
    <property type="entry name" value="Winged helix-like DNA-binding domain superfamily/Winged helix DNA-binding domain"/>
    <property type="match status" value="1"/>
</dbReference>
<dbReference type="SMART" id="SM00344">
    <property type="entry name" value="HTH_ASNC"/>
    <property type="match status" value="1"/>
</dbReference>
<dbReference type="GO" id="GO:0016798">
    <property type="term" value="F:hydrolase activity, acting on glycosyl bonds"/>
    <property type="evidence" value="ECO:0007669"/>
    <property type="project" value="UniProtKB-KW"/>
</dbReference>
<evidence type="ECO:0000256" key="2">
    <source>
        <dbReference type="ARBA" id="ARBA00023015"/>
    </source>
</evidence>
<sequence>SENSRENFNQIAIKLGNSPVTIKKHIEELEQKGIIKGYGVQIDFEKLGYDIIATIEITVSKGKMIEVETDIAENPNVFGVYDITGDLQTKESNNIIILKTVNNEKQLNHEGYTLIVSKDRIEIGASTPNGVFYGIQTMQQLIPLESIGNKNLHLEFSIPCVVIEDHP</sequence>
<keyword evidence="1" id="KW-0378">Hydrolase</keyword>
<dbReference type="SUPFAM" id="SSF46785">
    <property type="entry name" value="Winged helix' DNA-binding domain"/>
    <property type="match status" value="1"/>
</dbReference>
<dbReference type="InterPro" id="IPR015882">
    <property type="entry name" value="HEX_bac_N"/>
</dbReference>
<protein>
    <recommendedName>
        <fullName evidence="6">HTH asnC-type domain-containing protein</fullName>
    </recommendedName>
</protein>
<dbReference type="PANTHER" id="PTHR30154:SF34">
    <property type="entry name" value="TRANSCRIPTIONAL REGULATOR AZLB"/>
    <property type="match status" value="1"/>
</dbReference>
<dbReference type="PROSITE" id="PS50956">
    <property type="entry name" value="HTH_ASNC_2"/>
    <property type="match status" value="1"/>
</dbReference>
<comment type="caution">
    <text evidence="7">The sequence shown here is derived from an EMBL/GenBank/DDBJ whole genome shotgun (WGS) entry which is preliminary data.</text>
</comment>
<dbReference type="Pfam" id="PF13412">
    <property type="entry name" value="HTH_24"/>
    <property type="match status" value="1"/>
</dbReference>
<dbReference type="SUPFAM" id="SSF55545">
    <property type="entry name" value="beta-N-acetylhexosaminidase-like domain"/>
    <property type="match status" value="1"/>
</dbReference>
<dbReference type="PANTHER" id="PTHR30154">
    <property type="entry name" value="LEUCINE-RESPONSIVE REGULATORY PROTEIN"/>
    <property type="match status" value="1"/>
</dbReference>
<gene>
    <name evidence="7" type="ORF">S12H4_24206</name>
</gene>
<evidence type="ECO:0000313" key="7">
    <source>
        <dbReference type="EMBL" id="GAI75787.1"/>
    </source>
</evidence>
<dbReference type="InterPro" id="IPR019888">
    <property type="entry name" value="Tscrpt_reg_AsnC-like"/>
</dbReference>
<dbReference type="GO" id="GO:0005829">
    <property type="term" value="C:cytosol"/>
    <property type="evidence" value="ECO:0007669"/>
    <property type="project" value="TreeGrafter"/>
</dbReference>
<feature type="domain" description="HTH asnC-type" evidence="6">
    <location>
        <begin position="1"/>
        <end position="50"/>
    </location>
</feature>
<proteinExistence type="predicted"/>
<reference evidence="7" key="1">
    <citation type="journal article" date="2014" name="Front. Microbiol.">
        <title>High frequency of phylogenetically diverse reductive dehalogenase-homologous genes in deep subseafloor sedimentary metagenomes.</title>
        <authorList>
            <person name="Kawai M."/>
            <person name="Futagami T."/>
            <person name="Toyoda A."/>
            <person name="Takaki Y."/>
            <person name="Nishi S."/>
            <person name="Hori S."/>
            <person name="Arai W."/>
            <person name="Tsubouchi T."/>
            <person name="Morono Y."/>
            <person name="Uchiyama I."/>
            <person name="Ito T."/>
            <person name="Fujiyama A."/>
            <person name="Inagaki F."/>
            <person name="Takami H."/>
        </authorList>
    </citation>
    <scope>NUCLEOTIDE SEQUENCE</scope>
    <source>
        <strain evidence="7">Expedition CK06-06</strain>
    </source>
</reference>
<keyword evidence="4" id="KW-0804">Transcription</keyword>
<dbReference type="InterPro" id="IPR036388">
    <property type="entry name" value="WH-like_DNA-bd_sf"/>
</dbReference>
<dbReference type="InterPro" id="IPR029018">
    <property type="entry name" value="Hex-like_dom2"/>
</dbReference>
<dbReference type="GO" id="GO:0043200">
    <property type="term" value="P:response to amino acid"/>
    <property type="evidence" value="ECO:0007669"/>
    <property type="project" value="TreeGrafter"/>
</dbReference>
<evidence type="ECO:0000256" key="3">
    <source>
        <dbReference type="ARBA" id="ARBA00023125"/>
    </source>
</evidence>
<evidence type="ECO:0000256" key="4">
    <source>
        <dbReference type="ARBA" id="ARBA00023163"/>
    </source>
</evidence>
<feature type="non-terminal residue" evidence="7">
    <location>
        <position position="1"/>
    </location>
</feature>